<evidence type="ECO:0000313" key="2">
    <source>
        <dbReference type="EMBL" id="OGM89169.1"/>
    </source>
</evidence>
<sequence>MYQGITGNKLLDANIVLTKAQVGPKMKVGELGCGSNGHFVFPASKLVGREGIVYAVDILKVALDSIRRRSLAENVKNVRTVWSDLEVFNATTIASGSLDVALLINTLHQSKKRIDVLREAMRMLKRNGRLVIVEWKNIASPFGPPEEDRVNLENLKIAAEKIGLKLDEEFFVGHYHFGLIFYKL</sequence>
<dbReference type="InterPro" id="IPR029063">
    <property type="entry name" value="SAM-dependent_MTases_sf"/>
</dbReference>
<dbReference type="Proteomes" id="UP000182002">
    <property type="component" value="Unassembled WGS sequence"/>
</dbReference>
<dbReference type="EMBL" id="MGIO01000032">
    <property type="protein sequence ID" value="OGM89169.1"/>
    <property type="molecule type" value="Genomic_DNA"/>
</dbReference>
<dbReference type="SUPFAM" id="SSF53335">
    <property type="entry name" value="S-adenosyl-L-methionine-dependent methyltransferases"/>
    <property type="match status" value="1"/>
</dbReference>
<accession>A0A1F8DMH5</accession>
<protein>
    <recommendedName>
        <fullName evidence="1">Methyltransferase domain-containing protein</fullName>
    </recommendedName>
</protein>
<evidence type="ECO:0000259" key="1">
    <source>
        <dbReference type="Pfam" id="PF13847"/>
    </source>
</evidence>
<evidence type="ECO:0000313" key="3">
    <source>
        <dbReference type="Proteomes" id="UP000182002"/>
    </source>
</evidence>
<name>A0A1F8DMH5_9BACT</name>
<dbReference type="AlphaFoldDB" id="A0A1F8DMH5"/>
<dbReference type="Gene3D" id="3.40.50.150">
    <property type="entry name" value="Vaccinia Virus protein VP39"/>
    <property type="match status" value="1"/>
</dbReference>
<dbReference type="Pfam" id="PF13847">
    <property type="entry name" value="Methyltransf_31"/>
    <property type="match status" value="1"/>
</dbReference>
<organism evidence="2 3">
    <name type="scientific">Candidatus Wolfebacteria bacterium RBG_13_41_7</name>
    <dbReference type="NCBI Taxonomy" id="1802554"/>
    <lineage>
        <taxon>Bacteria</taxon>
        <taxon>Candidatus Wolfeibacteriota</taxon>
    </lineage>
</organism>
<feature type="domain" description="Methyltransferase" evidence="1">
    <location>
        <begin position="25"/>
        <end position="136"/>
    </location>
</feature>
<comment type="caution">
    <text evidence="2">The sequence shown here is derived from an EMBL/GenBank/DDBJ whole genome shotgun (WGS) entry which is preliminary data.</text>
</comment>
<reference evidence="2 3" key="1">
    <citation type="journal article" date="2016" name="Nat. Commun.">
        <title>Thousands of microbial genomes shed light on interconnected biogeochemical processes in an aquifer system.</title>
        <authorList>
            <person name="Anantharaman K."/>
            <person name="Brown C.T."/>
            <person name="Hug L.A."/>
            <person name="Sharon I."/>
            <person name="Castelle C.J."/>
            <person name="Probst A.J."/>
            <person name="Thomas B.C."/>
            <person name="Singh A."/>
            <person name="Wilkins M.J."/>
            <person name="Karaoz U."/>
            <person name="Brodie E.L."/>
            <person name="Williams K.H."/>
            <person name="Hubbard S.S."/>
            <person name="Banfield J.F."/>
        </authorList>
    </citation>
    <scope>NUCLEOTIDE SEQUENCE [LARGE SCALE GENOMIC DNA]</scope>
</reference>
<dbReference type="CDD" id="cd02440">
    <property type="entry name" value="AdoMet_MTases"/>
    <property type="match status" value="1"/>
</dbReference>
<gene>
    <name evidence="2" type="ORF">A3J77_00605</name>
</gene>
<dbReference type="InterPro" id="IPR025714">
    <property type="entry name" value="Methyltranfer_dom"/>
</dbReference>
<proteinExistence type="predicted"/>